<name>A0A2M6WC42_9BACT</name>
<evidence type="ECO:0000313" key="3">
    <source>
        <dbReference type="Proteomes" id="UP000230543"/>
    </source>
</evidence>
<organism evidence="2 3">
    <name type="scientific">Candidatus Komeilibacteria bacterium CG10_big_fil_rev_8_21_14_0_10_41_13</name>
    <dbReference type="NCBI Taxonomy" id="1974476"/>
    <lineage>
        <taxon>Bacteria</taxon>
        <taxon>Candidatus Komeiliibacteriota</taxon>
    </lineage>
</organism>
<sequence length="221" mass="25044">MCRFLLVNTSQEENHQALLKEFIVRCRQSQEDQKDGWGLAYLSKGKLKIIKDLQPVWQSLEVESLPETDFLLLHARSALENTSVDDLNNNQPFYEQGVLYAFNGLVKKVRLKMPGRIGAHKIFNFILSKIKDLPLMEALEASVKSLSLNSGYLRALNLLLVTGEQAAVSCNYNEEPDYFTVHYGQTDDSLVISSEPLKATDQVMKSGQTLSFKLFKNINKL</sequence>
<dbReference type="PANTHER" id="PTHR42824:SF1">
    <property type="entry name" value="GLUTAMINE AMIDOTRANSFERASE YAFJ-RELATED"/>
    <property type="match status" value="1"/>
</dbReference>
<dbReference type="Pfam" id="PF13230">
    <property type="entry name" value="GATase_4"/>
    <property type="match status" value="1"/>
</dbReference>
<reference evidence="3" key="1">
    <citation type="submission" date="2017-09" db="EMBL/GenBank/DDBJ databases">
        <title>Depth-based differentiation of microbial function through sediment-hosted aquifers and enrichment of novel symbionts in the deep terrestrial subsurface.</title>
        <authorList>
            <person name="Probst A.J."/>
            <person name="Ladd B."/>
            <person name="Jarett J.K."/>
            <person name="Geller-Mcgrath D.E."/>
            <person name="Sieber C.M.K."/>
            <person name="Emerson J.B."/>
            <person name="Anantharaman K."/>
            <person name="Thomas B.C."/>
            <person name="Malmstrom R."/>
            <person name="Stieglmeier M."/>
            <person name="Klingl A."/>
            <person name="Woyke T."/>
            <person name="Ryan C.M."/>
            <person name="Banfield J.F."/>
        </authorList>
    </citation>
    <scope>NUCLEOTIDE SEQUENCE [LARGE SCALE GENOMIC DNA]</scope>
</reference>
<evidence type="ECO:0008006" key="4">
    <source>
        <dbReference type="Google" id="ProtNLM"/>
    </source>
</evidence>
<dbReference type="InterPro" id="IPR029055">
    <property type="entry name" value="Ntn_hydrolases_N"/>
</dbReference>
<accession>A0A2M6WC42</accession>
<dbReference type="Gene3D" id="3.60.20.10">
    <property type="entry name" value="Glutamine Phosphoribosylpyrophosphate, subunit 1, domain 1"/>
    <property type="match status" value="1"/>
</dbReference>
<gene>
    <name evidence="2" type="ORF">COU22_02585</name>
</gene>
<protein>
    <recommendedName>
        <fullName evidence="4">Glutamine amidotransferase type-2 domain-containing protein</fullName>
    </recommendedName>
</protein>
<evidence type="ECO:0000256" key="1">
    <source>
        <dbReference type="ARBA" id="ARBA00022962"/>
    </source>
</evidence>
<dbReference type="SUPFAM" id="SSF56235">
    <property type="entry name" value="N-terminal nucleophile aminohydrolases (Ntn hydrolases)"/>
    <property type="match status" value="1"/>
</dbReference>
<proteinExistence type="predicted"/>
<dbReference type="AlphaFoldDB" id="A0A2M6WC42"/>
<evidence type="ECO:0000313" key="2">
    <source>
        <dbReference type="EMBL" id="PIT90356.1"/>
    </source>
</evidence>
<comment type="caution">
    <text evidence="2">The sequence shown here is derived from an EMBL/GenBank/DDBJ whole genome shotgun (WGS) entry which is preliminary data.</text>
</comment>
<keyword evidence="1" id="KW-0315">Glutamine amidotransferase</keyword>
<dbReference type="Proteomes" id="UP000230543">
    <property type="component" value="Unassembled WGS sequence"/>
</dbReference>
<dbReference type="PANTHER" id="PTHR42824">
    <property type="entry name" value="GLUTAMINE AMIDOTRANSFERASE"/>
    <property type="match status" value="1"/>
</dbReference>
<dbReference type="EMBL" id="PFBO01000093">
    <property type="protein sequence ID" value="PIT90356.1"/>
    <property type="molecule type" value="Genomic_DNA"/>
</dbReference>
<dbReference type="InterPro" id="IPR026869">
    <property type="entry name" value="EgtC-like"/>
</dbReference>